<dbReference type="AlphaFoldDB" id="A0AAV4JSC0"/>
<reference evidence="2 3" key="1">
    <citation type="journal article" date="2021" name="Elife">
        <title>Chloroplast acquisition without the gene transfer in kleptoplastic sea slugs, Plakobranchus ocellatus.</title>
        <authorList>
            <person name="Maeda T."/>
            <person name="Takahashi S."/>
            <person name="Yoshida T."/>
            <person name="Shimamura S."/>
            <person name="Takaki Y."/>
            <person name="Nagai Y."/>
            <person name="Toyoda A."/>
            <person name="Suzuki Y."/>
            <person name="Arimoto A."/>
            <person name="Ishii H."/>
            <person name="Satoh N."/>
            <person name="Nishiyama T."/>
            <person name="Hasebe M."/>
            <person name="Maruyama T."/>
            <person name="Minagawa J."/>
            <person name="Obokata J."/>
            <person name="Shigenobu S."/>
        </authorList>
    </citation>
    <scope>NUCLEOTIDE SEQUENCE [LARGE SCALE GENOMIC DNA]</scope>
</reference>
<protein>
    <submittedName>
        <fullName evidence="2">Uncharacterized protein</fullName>
    </submittedName>
</protein>
<sequence>MTFRLRKRDGLCKIQRSEGLFTLAEVCLTKRWDRKAIKARNEARRLAQPLPPPSSNPVDIIANEVRTNRWHRRHSSIASAKVQSLLNVTSDNTARDEDEPNSFYYAETLEQRKRGSPNELRVGMSRENEKQQEESEATRETGMKDKEYKSMDNPLDDYTSRVSPLTLSLRSKRKGRKQNENGVVEEFKVAEKSKHRLESRNGIDNPAVHLKDESPYSYDSSEEWVRTDKGTLEMVNLANRDPFKHHYQLQNQEQSDHQRYIFHPARTSREDLTDISLFGKKKTARLAKFDSYDSSEFTSAHDLRTPRTNKPHQKPPRQHLHQQQKPQRSRGDLEHDYELIQLEKKRRHHDQGYQYNEEIDLSPRKLLSTMRTRNGNASNFSDDRHLSQRDRQRDIDLWLGAGRRNSYTSALDNNEVNLYFAAPRSFSVADLSSSNGVSHPRHGRVRNDSRFTRQYGRVNNAYSHSTDKGIFYEF</sequence>
<proteinExistence type="predicted"/>
<feature type="compositionally biased region" description="Basic and acidic residues" evidence="1">
    <location>
        <begin position="124"/>
        <end position="150"/>
    </location>
</feature>
<keyword evidence="3" id="KW-1185">Reference proteome</keyword>
<evidence type="ECO:0000313" key="2">
    <source>
        <dbReference type="EMBL" id="GFS25609.1"/>
    </source>
</evidence>
<comment type="caution">
    <text evidence="2">The sequence shown here is derived from an EMBL/GenBank/DDBJ whole genome shotgun (WGS) entry which is preliminary data.</text>
</comment>
<evidence type="ECO:0000256" key="1">
    <source>
        <dbReference type="SAM" id="MobiDB-lite"/>
    </source>
</evidence>
<organism evidence="2 3">
    <name type="scientific">Elysia marginata</name>
    <dbReference type="NCBI Taxonomy" id="1093978"/>
    <lineage>
        <taxon>Eukaryota</taxon>
        <taxon>Metazoa</taxon>
        <taxon>Spiralia</taxon>
        <taxon>Lophotrochozoa</taxon>
        <taxon>Mollusca</taxon>
        <taxon>Gastropoda</taxon>
        <taxon>Heterobranchia</taxon>
        <taxon>Euthyneura</taxon>
        <taxon>Panpulmonata</taxon>
        <taxon>Sacoglossa</taxon>
        <taxon>Placobranchoidea</taxon>
        <taxon>Plakobranchidae</taxon>
        <taxon>Elysia</taxon>
    </lineage>
</organism>
<evidence type="ECO:0000313" key="3">
    <source>
        <dbReference type="Proteomes" id="UP000762676"/>
    </source>
</evidence>
<feature type="compositionally biased region" description="Polar residues" evidence="1">
    <location>
        <begin position="160"/>
        <end position="169"/>
    </location>
</feature>
<dbReference type="Proteomes" id="UP000762676">
    <property type="component" value="Unassembled WGS sequence"/>
</dbReference>
<dbReference type="EMBL" id="BMAT01010370">
    <property type="protein sequence ID" value="GFS25609.1"/>
    <property type="molecule type" value="Genomic_DNA"/>
</dbReference>
<gene>
    <name evidence="2" type="ORF">ElyMa_005188700</name>
</gene>
<feature type="compositionally biased region" description="Basic residues" evidence="1">
    <location>
        <begin position="307"/>
        <end position="322"/>
    </location>
</feature>
<accession>A0AAV4JSC0</accession>
<name>A0AAV4JSC0_9GAST</name>
<feature type="region of interest" description="Disordered" evidence="1">
    <location>
        <begin position="90"/>
        <end position="214"/>
    </location>
</feature>
<feature type="region of interest" description="Disordered" evidence="1">
    <location>
        <begin position="295"/>
        <end position="332"/>
    </location>
</feature>
<feature type="compositionally biased region" description="Basic and acidic residues" evidence="1">
    <location>
        <begin position="185"/>
        <end position="201"/>
    </location>
</feature>